<dbReference type="PANTHER" id="PTHR31438">
    <property type="entry name" value="LYSINE N-ACYLTRANSFERASE C17G9.06C-RELATED"/>
    <property type="match status" value="1"/>
</dbReference>
<evidence type="ECO:0000313" key="3">
    <source>
        <dbReference type="EMBL" id="TQV94143.1"/>
    </source>
</evidence>
<gene>
    <name evidence="3" type="ORF">IF1G_07022</name>
</gene>
<proteinExistence type="inferred from homology"/>
<dbReference type="GO" id="GO:0016410">
    <property type="term" value="F:N-acyltransferase activity"/>
    <property type="evidence" value="ECO:0007669"/>
    <property type="project" value="TreeGrafter"/>
</dbReference>
<evidence type="ECO:0000259" key="2">
    <source>
        <dbReference type="SMART" id="SM01006"/>
    </source>
</evidence>
<name>A0A545UXE6_9HYPO</name>
<dbReference type="Proteomes" id="UP000315783">
    <property type="component" value="Unassembled WGS sequence"/>
</dbReference>
<feature type="domain" description="Acyltransferase MbtK/IucB-like conserved" evidence="2">
    <location>
        <begin position="250"/>
        <end position="299"/>
    </location>
</feature>
<reference evidence="3 4" key="1">
    <citation type="journal article" date="2019" name="Appl. Microbiol. Biotechnol.">
        <title>Genome sequence of Isaria javanica and comparative genome analysis insights into family S53 peptidase evolution in fungal entomopathogens.</title>
        <authorList>
            <person name="Lin R."/>
            <person name="Zhang X."/>
            <person name="Xin B."/>
            <person name="Zou M."/>
            <person name="Gao Y."/>
            <person name="Qin F."/>
            <person name="Hu Q."/>
            <person name="Xie B."/>
            <person name="Cheng X."/>
        </authorList>
    </citation>
    <scope>NUCLEOTIDE SEQUENCE [LARGE SCALE GENOMIC DNA]</scope>
    <source>
        <strain evidence="3 4">IJ1G</strain>
    </source>
</reference>
<keyword evidence="4" id="KW-1185">Reference proteome</keyword>
<comment type="similarity">
    <text evidence="1">Belongs to the lysine N-acyltransferase MbtK family.</text>
</comment>
<dbReference type="GO" id="GO:0019290">
    <property type="term" value="P:siderophore biosynthetic process"/>
    <property type="evidence" value="ECO:0007669"/>
    <property type="project" value="InterPro"/>
</dbReference>
<dbReference type="InterPro" id="IPR016181">
    <property type="entry name" value="Acyl_CoA_acyltransferase"/>
</dbReference>
<sequence>MADTPMTPESGQELSPQWSGKLSFRLPDATTSVWISSDKDAGLQYTVGSETMTLAQWTAYGTQTRVSAAMVSDDRAEVGFVLHLELLDKNVNSASPFRPSTSNHELVQAWAAVYALWLHPDHRDCDLIPISLSSSRLGEYMTRTGLAVVSPFSPNISAGGDRSDIIYWLHRSAFWQGAGAPDAQQWLQDRPEVTGFPGFNSTLGVFATQMGFTRKGNVCTVHPVRPPKPKPGSVIYSRYVVELGQQLQIIHIDASNPVHFETYKNWQNSDRVNAAWKERGPDEHHRAYLAAQLADPHTMSCIFTWDGELAGYTELGYAKEDNAACFSGSCCGVTIGDYDQNSHIIQGEERFRGGARYQAVATSIKHCCFLRDPRTEQILAEPRHDLAHVHIQSKYLPQDRKKRFELPHKTAILFALQRNRFFQEGHFV</sequence>
<accession>A0A545UXE6</accession>
<protein>
    <submittedName>
        <fullName evidence="3">Siderophore biosynthesis</fullName>
    </submittedName>
</protein>
<dbReference type="SUPFAM" id="SSF55729">
    <property type="entry name" value="Acyl-CoA N-acyltransferases (Nat)"/>
    <property type="match status" value="1"/>
</dbReference>
<evidence type="ECO:0000313" key="4">
    <source>
        <dbReference type="Proteomes" id="UP000315783"/>
    </source>
</evidence>
<evidence type="ECO:0000256" key="1">
    <source>
        <dbReference type="ARBA" id="ARBA00009893"/>
    </source>
</evidence>
<organism evidence="3 4">
    <name type="scientific">Cordyceps javanica</name>
    <dbReference type="NCBI Taxonomy" id="43265"/>
    <lineage>
        <taxon>Eukaryota</taxon>
        <taxon>Fungi</taxon>
        <taxon>Dikarya</taxon>
        <taxon>Ascomycota</taxon>
        <taxon>Pezizomycotina</taxon>
        <taxon>Sordariomycetes</taxon>
        <taxon>Hypocreomycetidae</taxon>
        <taxon>Hypocreales</taxon>
        <taxon>Cordycipitaceae</taxon>
        <taxon>Cordyceps</taxon>
    </lineage>
</organism>
<dbReference type="SMART" id="SM01006">
    <property type="entry name" value="AlcB"/>
    <property type="match status" value="1"/>
</dbReference>
<dbReference type="Gene3D" id="3.40.630.30">
    <property type="match status" value="1"/>
</dbReference>
<dbReference type="InterPro" id="IPR019432">
    <property type="entry name" value="Acyltransferase_MbtK/IucB-like"/>
</dbReference>
<dbReference type="AlphaFoldDB" id="A0A545UXE6"/>
<dbReference type="EMBL" id="SPUK01000010">
    <property type="protein sequence ID" value="TQV94143.1"/>
    <property type="molecule type" value="Genomic_DNA"/>
</dbReference>
<dbReference type="STRING" id="43265.A0A545UXE6"/>
<dbReference type="Pfam" id="PF13523">
    <property type="entry name" value="Acetyltransf_8"/>
    <property type="match status" value="1"/>
</dbReference>
<dbReference type="PANTHER" id="PTHR31438:SF1">
    <property type="entry name" value="LYSINE N-ACYLTRANSFERASE C17G9.06C-RELATED"/>
    <property type="match status" value="1"/>
</dbReference>
<comment type="caution">
    <text evidence="3">The sequence shown here is derived from an EMBL/GenBank/DDBJ whole genome shotgun (WGS) entry which is preliminary data.</text>
</comment>
<dbReference type="OrthoDB" id="4250781at2759"/>